<sequence>MSTELRTVEWNDGAVRLIDQTRLPHEEIYLDIRDTSVLIDAIARLAVRGAPAIGVAGAYGVVLAAEPRPGEEAAAHLARVDSECRALADARPTAVNLAWAVDRTWSFAKNGGSPEERKVRALEEAERIREEDLELSRRMAEHGLSVLPDPARVVTHCNTGGLATAGGGTALGVVLAGARLGRKFLVHVDETRPLLQGARLNSWELQRAGVPYVVQCDGAAAFALSRFPFDAALVGADRIAANGDTANKIGTYALALAAKAHGVPFYVVAPRSSFDLSIGSGEEIPIEERIADEVRMFRGAASTPTDAPVYNPAFDVTPAHLIEGWITERGVERPPFAP</sequence>
<evidence type="ECO:0000313" key="3">
    <source>
        <dbReference type="EMBL" id="MCA9754256.1"/>
    </source>
</evidence>
<organism evidence="3 4">
    <name type="scientific">Eiseniibacteriota bacterium</name>
    <dbReference type="NCBI Taxonomy" id="2212470"/>
    <lineage>
        <taxon>Bacteria</taxon>
        <taxon>Candidatus Eiseniibacteriota</taxon>
    </lineage>
</organism>
<proteinExistence type="inferred from homology"/>
<dbReference type="HAMAP" id="MF_01678">
    <property type="entry name" value="Salvage_MtnA"/>
    <property type="match status" value="1"/>
</dbReference>
<dbReference type="EMBL" id="JAGQHS010000001">
    <property type="protein sequence ID" value="MCA9754256.1"/>
    <property type="molecule type" value="Genomic_DNA"/>
</dbReference>
<dbReference type="Gene3D" id="1.20.120.420">
    <property type="entry name" value="translation initiation factor eif-2b, domain 1"/>
    <property type="match status" value="1"/>
</dbReference>
<comment type="pathway">
    <text evidence="2">Amino-acid biosynthesis; L-methionine biosynthesis via salvage pathway; L-methionine from S-methyl-5-thio-alpha-D-ribose 1-phosphate: step 1/6.</text>
</comment>
<dbReference type="PANTHER" id="PTHR43475">
    <property type="entry name" value="METHYLTHIORIBOSE-1-PHOSPHATE ISOMERASE"/>
    <property type="match status" value="1"/>
</dbReference>
<dbReference type="EC" id="5.3.1.23" evidence="2"/>
<name>A0A956N8D0_UNCEI</name>
<keyword evidence="1 2" id="KW-0413">Isomerase</keyword>
<comment type="caution">
    <text evidence="3">The sequence shown here is derived from an EMBL/GenBank/DDBJ whole genome shotgun (WGS) entry which is preliminary data.</text>
</comment>
<feature type="binding site" evidence="2">
    <location>
        <begin position="48"/>
        <end position="50"/>
    </location>
    <ligand>
        <name>substrate</name>
    </ligand>
</feature>
<reference evidence="3" key="1">
    <citation type="submission" date="2020-04" db="EMBL/GenBank/DDBJ databases">
        <authorList>
            <person name="Zhang T."/>
        </authorList>
    </citation>
    <scope>NUCLEOTIDE SEQUENCE</scope>
    <source>
        <strain evidence="3">HKST-UBA02</strain>
    </source>
</reference>
<dbReference type="InterPro" id="IPR005251">
    <property type="entry name" value="IF-M1Pi"/>
</dbReference>
<accession>A0A956N8D0</accession>
<evidence type="ECO:0000313" key="4">
    <source>
        <dbReference type="Proteomes" id="UP000739538"/>
    </source>
</evidence>
<dbReference type="Proteomes" id="UP000739538">
    <property type="component" value="Unassembled WGS sequence"/>
</dbReference>
<dbReference type="InterPro" id="IPR037171">
    <property type="entry name" value="NagB/RpiA_transferase-like"/>
</dbReference>
<dbReference type="InterPro" id="IPR011559">
    <property type="entry name" value="Initiation_fac_2B_a/b/d"/>
</dbReference>
<comment type="function">
    <text evidence="2">Catalyzes the interconversion of methylthioribose-1-phosphate (MTR-1-P) into methylthioribulose-1-phosphate (MTRu-1-P).</text>
</comment>
<dbReference type="NCBIfam" id="TIGR00524">
    <property type="entry name" value="eIF-2B_rel"/>
    <property type="match status" value="1"/>
</dbReference>
<reference evidence="3" key="2">
    <citation type="journal article" date="2021" name="Microbiome">
        <title>Successional dynamics and alternative stable states in a saline activated sludge microbial community over 9 years.</title>
        <authorList>
            <person name="Wang Y."/>
            <person name="Ye J."/>
            <person name="Ju F."/>
            <person name="Liu L."/>
            <person name="Boyd J.A."/>
            <person name="Deng Y."/>
            <person name="Parks D.H."/>
            <person name="Jiang X."/>
            <person name="Yin X."/>
            <person name="Woodcroft B.J."/>
            <person name="Tyson G.W."/>
            <person name="Hugenholtz P."/>
            <person name="Polz M.F."/>
            <person name="Zhang T."/>
        </authorList>
    </citation>
    <scope>NUCLEOTIDE SEQUENCE</scope>
    <source>
        <strain evidence="3">HKST-UBA02</strain>
    </source>
</reference>
<dbReference type="AlphaFoldDB" id="A0A956N8D0"/>
<protein>
    <recommendedName>
        <fullName evidence="2">Methylthioribose-1-phosphate isomerase</fullName>
        <shortName evidence="2">M1Pi</shortName>
        <shortName evidence="2">MTR-1-P isomerase</shortName>
        <ecNumber evidence="2">5.3.1.23</ecNumber>
    </recommendedName>
    <alternativeName>
        <fullName evidence="2">S-methyl-5-thioribose-1-phosphate isomerase</fullName>
    </alternativeName>
</protein>
<feature type="binding site" evidence="2">
    <location>
        <begin position="247"/>
        <end position="248"/>
    </location>
    <ligand>
        <name>substrate</name>
    </ligand>
</feature>
<dbReference type="GO" id="GO:0019509">
    <property type="term" value="P:L-methionine salvage from methylthioadenosine"/>
    <property type="evidence" value="ECO:0007669"/>
    <property type="project" value="UniProtKB-UniRule"/>
</dbReference>
<dbReference type="SUPFAM" id="SSF100950">
    <property type="entry name" value="NagB/RpiA/CoA transferase-like"/>
    <property type="match status" value="1"/>
</dbReference>
<feature type="active site" description="Proton donor" evidence="2">
    <location>
        <position position="237"/>
    </location>
</feature>
<feature type="binding site" evidence="2">
    <location>
        <position position="91"/>
    </location>
    <ligand>
        <name>substrate</name>
    </ligand>
</feature>
<dbReference type="InterPro" id="IPR027363">
    <property type="entry name" value="M1Pi_N"/>
</dbReference>
<gene>
    <name evidence="2 3" type="primary">mtnA</name>
    <name evidence="3" type="ORF">KDA27_00530</name>
</gene>
<dbReference type="NCBIfam" id="TIGR00512">
    <property type="entry name" value="salvage_mtnA"/>
    <property type="match status" value="1"/>
</dbReference>
<dbReference type="GO" id="GO:0046523">
    <property type="term" value="F:S-methyl-5-thioribose-1-phosphate isomerase activity"/>
    <property type="evidence" value="ECO:0007669"/>
    <property type="project" value="UniProtKB-UniRule"/>
</dbReference>
<dbReference type="InterPro" id="IPR000649">
    <property type="entry name" value="IF-2B-related"/>
</dbReference>
<dbReference type="FunFam" id="1.20.120.420:FF:000003">
    <property type="entry name" value="Methylthioribose-1-phosphate isomerase"/>
    <property type="match status" value="1"/>
</dbReference>
<dbReference type="InterPro" id="IPR042529">
    <property type="entry name" value="IF_2B-like_C"/>
</dbReference>
<dbReference type="Gene3D" id="3.40.50.10470">
    <property type="entry name" value="Translation initiation factor eif-2b, domain 2"/>
    <property type="match status" value="1"/>
</dbReference>
<evidence type="ECO:0000256" key="1">
    <source>
        <dbReference type="ARBA" id="ARBA00023235"/>
    </source>
</evidence>
<dbReference type="FunFam" id="3.40.50.10470:FF:000006">
    <property type="entry name" value="Methylthioribose-1-phosphate isomerase"/>
    <property type="match status" value="1"/>
</dbReference>
<feature type="site" description="Transition state stabilizer" evidence="2">
    <location>
        <position position="157"/>
    </location>
</feature>
<dbReference type="PANTHER" id="PTHR43475:SF1">
    <property type="entry name" value="METHYLTHIORIBOSE-1-PHOSPHATE ISOMERASE"/>
    <property type="match status" value="1"/>
</dbReference>
<dbReference type="NCBIfam" id="NF004326">
    <property type="entry name" value="PRK05720.1"/>
    <property type="match status" value="1"/>
</dbReference>
<keyword evidence="2" id="KW-0486">Methionine biosynthesis</keyword>
<evidence type="ECO:0000256" key="2">
    <source>
        <dbReference type="HAMAP-Rule" id="MF_01678"/>
    </source>
</evidence>
<keyword evidence="2" id="KW-0028">Amino-acid biosynthesis</keyword>
<feature type="binding site" evidence="2">
    <location>
        <position position="196"/>
    </location>
    <ligand>
        <name>substrate</name>
    </ligand>
</feature>
<dbReference type="Pfam" id="PF01008">
    <property type="entry name" value="IF-2B"/>
    <property type="match status" value="1"/>
</dbReference>
<comment type="catalytic activity">
    <reaction evidence="2">
        <text>5-(methylsulfanyl)-alpha-D-ribose 1-phosphate = 5-(methylsulfanyl)-D-ribulose 1-phosphate</text>
        <dbReference type="Rhea" id="RHEA:19989"/>
        <dbReference type="ChEBI" id="CHEBI:58533"/>
        <dbReference type="ChEBI" id="CHEBI:58548"/>
        <dbReference type="EC" id="5.3.1.23"/>
    </reaction>
</comment>
<comment type="similarity">
    <text evidence="2">Belongs to the EIF-2B alpha/beta/delta subunits family. MtnA subfamily.</text>
</comment>